<dbReference type="Pfam" id="PF01251">
    <property type="entry name" value="Ribosomal_S7e"/>
    <property type="match status" value="1"/>
</dbReference>
<dbReference type="GO" id="GO:0030686">
    <property type="term" value="C:90S preribosome"/>
    <property type="evidence" value="ECO:0007669"/>
    <property type="project" value="TreeGrafter"/>
</dbReference>
<name>A0A0C3A7I9_9AGAM</name>
<dbReference type="FunCoup" id="A0A0C3A7I9">
    <property type="interactions" value="497"/>
</dbReference>
<sequence>MSIATKILRTANAPTTSPDETETSVAQALLDLENNVPELKAELRPLQISAAREVDVRGGKKAIVVFVPVPQVKAYRKVQQRLTRELEKKFSDRHVVFVAQRRMLSRPTRNSRTKQKRPRSRTLTNVHEKILEDLVFPTDITGKRTRVATDGSKLLKVFLDPKDATSLEYKLDSFSSVYRRLTGKDVVFEFPTAQE</sequence>
<dbReference type="GO" id="GO:0032040">
    <property type="term" value="C:small-subunit processome"/>
    <property type="evidence" value="ECO:0007669"/>
    <property type="project" value="TreeGrafter"/>
</dbReference>
<feature type="compositionally biased region" description="Polar residues" evidence="5">
    <location>
        <begin position="12"/>
        <end position="21"/>
    </location>
</feature>
<dbReference type="EMBL" id="KN822006">
    <property type="protein sequence ID" value="KIM69648.1"/>
    <property type="molecule type" value="Genomic_DNA"/>
</dbReference>
<reference evidence="6 7" key="1">
    <citation type="submission" date="2014-04" db="EMBL/GenBank/DDBJ databases">
        <authorList>
            <consortium name="DOE Joint Genome Institute"/>
            <person name="Kuo A."/>
            <person name="Kohler A."/>
            <person name="Nagy L.G."/>
            <person name="Floudas D."/>
            <person name="Copeland A."/>
            <person name="Barry K.W."/>
            <person name="Cichocki N."/>
            <person name="Veneault-Fourrey C."/>
            <person name="LaButti K."/>
            <person name="Lindquist E.A."/>
            <person name="Lipzen A."/>
            <person name="Lundell T."/>
            <person name="Morin E."/>
            <person name="Murat C."/>
            <person name="Sun H."/>
            <person name="Tunlid A."/>
            <person name="Henrissat B."/>
            <person name="Grigoriev I.V."/>
            <person name="Hibbett D.S."/>
            <person name="Martin F."/>
            <person name="Nordberg H.P."/>
            <person name="Cantor M.N."/>
            <person name="Hua S.X."/>
        </authorList>
    </citation>
    <scope>NUCLEOTIDE SEQUENCE [LARGE SCALE GENOMIC DNA]</scope>
    <source>
        <strain evidence="6 7">Foug A</strain>
    </source>
</reference>
<dbReference type="GO" id="GO:0022627">
    <property type="term" value="C:cytosolic small ribosomal subunit"/>
    <property type="evidence" value="ECO:0007669"/>
    <property type="project" value="TreeGrafter"/>
</dbReference>
<keyword evidence="2 4" id="KW-0689">Ribosomal protein</keyword>
<dbReference type="PANTHER" id="PTHR11278:SF0">
    <property type="entry name" value="SMALL RIBOSOMAL SUBUNIT PROTEIN ES7"/>
    <property type="match status" value="1"/>
</dbReference>
<dbReference type="GO" id="GO:0006364">
    <property type="term" value="P:rRNA processing"/>
    <property type="evidence" value="ECO:0007669"/>
    <property type="project" value="TreeGrafter"/>
</dbReference>
<evidence type="ECO:0000313" key="7">
    <source>
        <dbReference type="Proteomes" id="UP000053989"/>
    </source>
</evidence>
<evidence type="ECO:0000313" key="6">
    <source>
        <dbReference type="EMBL" id="KIM69648.1"/>
    </source>
</evidence>
<dbReference type="AlphaFoldDB" id="A0A0C3A7I9"/>
<keyword evidence="7" id="KW-1185">Reference proteome</keyword>
<dbReference type="InterPro" id="IPR000554">
    <property type="entry name" value="Ribosomal_eS7"/>
</dbReference>
<keyword evidence="3 4" id="KW-0687">Ribonucleoprotein</keyword>
<dbReference type="GO" id="GO:0042274">
    <property type="term" value="P:ribosomal small subunit biogenesis"/>
    <property type="evidence" value="ECO:0007669"/>
    <property type="project" value="TreeGrafter"/>
</dbReference>
<dbReference type="Proteomes" id="UP000053989">
    <property type="component" value="Unassembled WGS sequence"/>
</dbReference>
<evidence type="ECO:0000256" key="3">
    <source>
        <dbReference type="ARBA" id="ARBA00023274"/>
    </source>
</evidence>
<feature type="region of interest" description="Disordered" evidence="5">
    <location>
        <begin position="1"/>
        <end position="21"/>
    </location>
</feature>
<evidence type="ECO:0000256" key="2">
    <source>
        <dbReference type="ARBA" id="ARBA00022980"/>
    </source>
</evidence>
<accession>A0A0C3A7I9</accession>
<comment type="similarity">
    <text evidence="1 4">Belongs to the eukaryotic ribosomal protein eS7 family.</text>
</comment>
<dbReference type="GO" id="GO:0003735">
    <property type="term" value="F:structural constituent of ribosome"/>
    <property type="evidence" value="ECO:0007669"/>
    <property type="project" value="InterPro"/>
</dbReference>
<dbReference type="STRING" id="1036808.A0A0C3A7I9"/>
<reference evidence="7" key="2">
    <citation type="submission" date="2015-01" db="EMBL/GenBank/DDBJ databases">
        <title>Evolutionary Origins and Diversification of the Mycorrhizal Mutualists.</title>
        <authorList>
            <consortium name="DOE Joint Genome Institute"/>
            <consortium name="Mycorrhizal Genomics Consortium"/>
            <person name="Kohler A."/>
            <person name="Kuo A."/>
            <person name="Nagy L.G."/>
            <person name="Floudas D."/>
            <person name="Copeland A."/>
            <person name="Barry K.W."/>
            <person name="Cichocki N."/>
            <person name="Veneault-Fourrey C."/>
            <person name="LaButti K."/>
            <person name="Lindquist E.A."/>
            <person name="Lipzen A."/>
            <person name="Lundell T."/>
            <person name="Morin E."/>
            <person name="Murat C."/>
            <person name="Riley R."/>
            <person name="Ohm R."/>
            <person name="Sun H."/>
            <person name="Tunlid A."/>
            <person name="Henrissat B."/>
            <person name="Grigoriev I.V."/>
            <person name="Hibbett D.S."/>
            <person name="Martin F."/>
        </authorList>
    </citation>
    <scope>NUCLEOTIDE SEQUENCE [LARGE SCALE GENOMIC DNA]</scope>
    <source>
        <strain evidence="7">Foug A</strain>
    </source>
</reference>
<dbReference type="OrthoDB" id="1724687at2759"/>
<protein>
    <recommendedName>
        <fullName evidence="4">40S ribosomal protein S7</fullName>
    </recommendedName>
</protein>
<evidence type="ECO:0000256" key="4">
    <source>
        <dbReference type="RuleBase" id="RU364105"/>
    </source>
</evidence>
<dbReference type="PROSITE" id="PS00948">
    <property type="entry name" value="RIBOSOMAL_S7E"/>
    <property type="match status" value="1"/>
</dbReference>
<dbReference type="InParanoid" id="A0A0C3A7I9"/>
<dbReference type="PANTHER" id="PTHR11278">
    <property type="entry name" value="40S RIBOSOMAL PROTEIN S7"/>
    <property type="match status" value="1"/>
</dbReference>
<organism evidence="6 7">
    <name type="scientific">Scleroderma citrinum Foug A</name>
    <dbReference type="NCBI Taxonomy" id="1036808"/>
    <lineage>
        <taxon>Eukaryota</taxon>
        <taxon>Fungi</taxon>
        <taxon>Dikarya</taxon>
        <taxon>Basidiomycota</taxon>
        <taxon>Agaricomycotina</taxon>
        <taxon>Agaricomycetes</taxon>
        <taxon>Agaricomycetidae</taxon>
        <taxon>Boletales</taxon>
        <taxon>Sclerodermatineae</taxon>
        <taxon>Sclerodermataceae</taxon>
        <taxon>Scleroderma</taxon>
    </lineage>
</organism>
<dbReference type="HOGENOM" id="CLU_088621_1_2_1"/>
<evidence type="ECO:0000256" key="1">
    <source>
        <dbReference type="ARBA" id="ARBA00007820"/>
    </source>
</evidence>
<gene>
    <name evidence="6" type="ORF">SCLCIDRAFT_1208133</name>
</gene>
<evidence type="ECO:0000256" key="5">
    <source>
        <dbReference type="SAM" id="MobiDB-lite"/>
    </source>
</evidence>
<dbReference type="InterPro" id="IPR047861">
    <property type="entry name" value="Ribosomal_eS7_CS"/>
</dbReference>
<proteinExistence type="inferred from homology"/>
<dbReference type="GO" id="GO:0006412">
    <property type="term" value="P:translation"/>
    <property type="evidence" value="ECO:0007669"/>
    <property type="project" value="InterPro"/>
</dbReference>